<accession>A0A5Q0MFA4</accession>
<name>A0A5Q0MFA4_VARPD</name>
<sequence length="231" mass="23750">MNIGIIGSGNIGSTLARNLKALGHEVQIANSRGPATLAAFAAETGVVAATVEQASGAADLVIIAIPQLAVADLPHDVLRKNPAVVVDAGNYYPTRDGVVAQVEQGATDSEWIASVVGRPVVKAFNNILAESLATRGHSGGSAGRIALSVAGDNTEAKHLVQDLVRELGFDAIDGGTLAESWRQQPGTPAYCKDLNAAQLKEALASASKTEIPSYRKAADSAAAPYLTPFKG</sequence>
<dbReference type="Gene3D" id="3.40.50.720">
    <property type="entry name" value="NAD(P)-binding Rossmann-like Domain"/>
    <property type="match status" value="1"/>
</dbReference>
<gene>
    <name evidence="3" type="ORF">GFK26_32160</name>
</gene>
<dbReference type="Pfam" id="PF03807">
    <property type="entry name" value="F420_oxidored"/>
    <property type="match status" value="1"/>
</dbReference>
<dbReference type="InterPro" id="IPR036291">
    <property type="entry name" value="NAD(P)-bd_dom_sf"/>
</dbReference>
<keyword evidence="1" id="KW-0560">Oxidoreductase</keyword>
<dbReference type="SUPFAM" id="SSF51735">
    <property type="entry name" value="NAD(P)-binding Rossmann-fold domains"/>
    <property type="match status" value="1"/>
</dbReference>
<evidence type="ECO:0000313" key="4">
    <source>
        <dbReference type="Proteomes" id="UP000326780"/>
    </source>
</evidence>
<dbReference type="RefSeq" id="WP_153285536.1">
    <property type="nucleotide sequence ID" value="NZ_CP045644.1"/>
</dbReference>
<reference evidence="3 4" key="1">
    <citation type="submission" date="2019-10" db="EMBL/GenBank/DDBJ databases">
        <title>Complete genome sequence of Variovorax paradoxus 5C-2.</title>
        <authorList>
            <person name="Gogoleva N.E."/>
            <person name="Balkin A.S."/>
        </authorList>
    </citation>
    <scope>NUCLEOTIDE SEQUENCE [LARGE SCALE GENOMIC DNA]</scope>
    <source>
        <strain evidence="3 4">5C-2</strain>
    </source>
</reference>
<evidence type="ECO:0000259" key="2">
    <source>
        <dbReference type="Pfam" id="PF03807"/>
    </source>
</evidence>
<dbReference type="EMBL" id="CP045644">
    <property type="protein sequence ID" value="QFZ87102.1"/>
    <property type="molecule type" value="Genomic_DNA"/>
</dbReference>
<dbReference type="AlphaFoldDB" id="A0A5Q0MFA4"/>
<feature type="domain" description="Pyrroline-5-carboxylate reductase catalytic N-terminal" evidence="2">
    <location>
        <begin position="3"/>
        <end position="90"/>
    </location>
</feature>
<dbReference type="InterPro" id="IPR051267">
    <property type="entry name" value="STEAP_metalloreductase"/>
</dbReference>
<protein>
    <submittedName>
        <fullName evidence="3">NADP oxidoreductase</fullName>
    </submittedName>
</protein>
<organism evidence="3 4">
    <name type="scientific">Variovorax paradoxus</name>
    <dbReference type="NCBI Taxonomy" id="34073"/>
    <lineage>
        <taxon>Bacteria</taxon>
        <taxon>Pseudomonadati</taxon>
        <taxon>Pseudomonadota</taxon>
        <taxon>Betaproteobacteria</taxon>
        <taxon>Burkholderiales</taxon>
        <taxon>Comamonadaceae</taxon>
        <taxon>Variovorax</taxon>
    </lineage>
</organism>
<evidence type="ECO:0000313" key="3">
    <source>
        <dbReference type="EMBL" id="QFZ87102.1"/>
    </source>
</evidence>
<dbReference type="InterPro" id="IPR028939">
    <property type="entry name" value="P5C_Rdtase_cat_N"/>
</dbReference>
<evidence type="ECO:0000256" key="1">
    <source>
        <dbReference type="ARBA" id="ARBA00023002"/>
    </source>
</evidence>
<dbReference type="PANTHER" id="PTHR14239">
    <property type="entry name" value="DUDULIN-RELATED"/>
    <property type="match status" value="1"/>
</dbReference>
<dbReference type="GO" id="GO:0016491">
    <property type="term" value="F:oxidoreductase activity"/>
    <property type="evidence" value="ECO:0007669"/>
    <property type="project" value="UniProtKB-KW"/>
</dbReference>
<proteinExistence type="predicted"/>
<dbReference type="Proteomes" id="UP000326780">
    <property type="component" value="Chromosome"/>
</dbReference>